<organism evidence="1 2">
    <name type="scientific">Pseudomonas aegrilactucae</name>
    <dbReference type="NCBI Taxonomy" id="2854028"/>
    <lineage>
        <taxon>Bacteria</taxon>
        <taxon>Pseudomonadati</taxon>
        <taxon>Pseudomonadota</taxon>
        <taxon>Gammaproteobacteria</taxon>
        <taxon>Pseudomonadales</taxon>
        <taxon>Pseudomonadaceae</taxon>
        <taxon>Pseudomonas</taxon>
    </lineage>
</organism>
<evidence type="ECO:0000313" key="2">
    <source>
        <dbReference type="Proteomes" id="UP001106592"/>
    </source>
</evidence>
<gene>
    <name evidence="1" type="ORF">KUO17_10610</name>
</gene>
<protein>
    <submittedName>
        <fullName evidence="1">Uncharacterized protein</fullName>
    </submittedName>
</protein>
<proteinExistence type="predicted"/>
<comment type="caution">
    <text evidence="1">The sequence shown here is derived from an EMBL/GenBank/DDBJ whole genome shotgun (WGS) entry which is preliminary data.</text>
</comment>
<accession>A0A9Q2XJQ9</accession>
<dbReference type="RefSeq" id="WP_217975516.1">
    <property type="nucleotide sequence ID" value="NZ_JAHTBI010000036.1"/>
</dbReference>
<name>A0A9Q2XJQ9_9PSED</name>
<dbReference type="Proteomes" id="UP001106592">
    <property type="component" value="Unassembled WGS sequence"/>
</dbReference>
<dbReference type="EMBL" id="JAHTBI010000036">
    <property type="protein sequence ID" value="MBV6287472.1"/>
    <property type="molecule type" value="Genomic_DNA"/>
</dbReference>
<reference evidence="1" key="1">
    <citation type="journal article" date="2022" name="Int. J. Syst. Evol. Microbiol.">
        <title>Pseudomonas aegrilactucae sp. nov. and Pseudomonas morbosilactucae sp. nov., pathogens causing bacterial rot of lettuce in Japan.</title>
        <authorList>
            <person name="Sawada H."/>
            <person name="Fujikawa T."/>
            <person name="Satou M."/>
        </authorList>
    </citation>
    <scope>NUCLEOTIDE SEQUENCE</scope>
    <source>
        <strain evidence="1">MAFF 301350</strain>
    </source>
</reference>
<reference evidence="1" key="2">
    <citation type="journal article" date="2023" name="Plant Pathol.">
        <title>Dismantling and reorganizing Pseudomonas marginalis sensu#lato.</title>
        <authorList>
            <person name="Sawada H."/>
            <person name="Fujikawa T."/>
            <person name="Satou M."/>
        </authorList>
    </citation>
    <scope>NUCLEOTIDE SEQUENCE</scope>
    <source>
        <strain evidence="1">MAFF 301350</strain>
    </source>
</reference>
<sequence>MSAFKVDYRTLQLFAAQANLNGAFNHTLSSLLHRQRLSFRLHVERWTSSTTFTVDMLEARHSLTLSQNDPKIHHRIAEFVEGIANGNIDTAEGLLPCITPPHLPIEQHLGAERFEQLRELVRKGGVLSLDVGLQAPVQLAVHRSRTPDHLLTSILSIGTRRPHTSTFTARGSEAQAMEVMGKKLDAFIRSATPAEQAA</sequence>
<evidence type="ECO:0000313" key="1">
    <source>
        <dbReference type="EMBL" id="MBV6287472.1"/>
    </source>
</evidence>
<dbReference type="AlphaFoldDB" id="A0A9Q2XJQ9"/>
<keyword evidence="2" id="KW-1185">Reference proteome</keyword>